<dbReference type="KEGG" id="rca:Rcas_3910"/>
<evidence type="ECO:0000313" key="2">
    <source>
        <dbReference type="EMBL" id="ABU59945.1"/>
    </source>
</evidence>
<dbReference type="Proteomes" id="UP000000263">
    <property type="component" value="Chromosome"/>
</dbReference>
<feature type="domain" description="Cyclic nucleotide-binding" evidence="1">
    <location>
        <begin position="14"/>
        <end position="120"/>
    </location>
</feature>
<dbReference type="PROSITE" id="PS50042">
    <property type="entry name" value="CNMP_BINDING_3"/>
    <property type="match status" value="1"/>
</dbReference>
<dbReference type="OrthoDB" id="9812325at2"/>
<keyword evidence="3" id="KW-1185">Reference proteome</keyword>
<dbReference type="Pfam" id="PF00027">
    <property type="entry name" value="cNMP_binding"/>
    <property type="match status" value="1"/>
</dbReference>
<evidence type="ECO:0000313" key="3">
    <source>
        <dbReference type="Proteomes" id="UP000000263"/>
    </source>
</evidence>
<dbReference type="PANTHER" id="PTHR23011:SF28">
    <property type="entry name" value="CYCLIC NUCLEOTIDE-BINDING DOMAIN CONTAINING PROTEIN"/>
    <property type="match status" value="1"/>
</dbReference>
<dbReference type="HOGENOM" id="CLU_075053_16_0_0"/>
<dbReference type="PROSITE" id="PS00889">
    <property type="entry name" value="CNMP_BINDING_2"/>
    <property type="match status" value="1"/>
</dbReference>
<gene>
    <name evidence="2" type="ordered locus">Rcas_3910</name>
</gene>
<dbReference type="SMART" id="SM00100">
    <property type="entry name" value="cNMP"/>
    <property type="match status" value="1"/>
</dbReference>
<dbReference type="eggNOG" id="COG0664">
    <property type="taxonomic scope" value="Bacteria"/>
</dbReference>
<dbReference type="CDD" id="cd00038">
    <property type="entry name" value="CAP_ED"/>
    <property type="match status" value="1"/>
</dbReference>
<dbReference type="Gene3D" id="2.60.120.10">
    <property type="entry name" value="Jelly Rolls"/>
    <property type="match status" value="1"/>
</dbReference>
<protein>
    <submittedName>
        <fullName evidence="2">Cyclic nucleotide-binding protein</fullName>
    </submittedName>
</protein>
<accession>A7NQU9</accession>
<reference evidence="2 3" key="1">
    <citation type="submission" date="2007-08" db="EMBL/GenBank/DDBJ databases">
        <title>Complete sequence of Roseiflexus castenholzii DSM 13941.</title>
        <authorList>
            <consortium name="US DOE Joint Genome Institute"/>
            <person name="Copeland A."/>
            <person name="Lucas S."/>
            <person name="Lapidus A."/>
            <person name="Barry K."/>
            <person name="Glavina del Rio T."/>
            <person name="Dalin E."/>
            <person name="Tice H."/>
            <person name="Pitluck S."/>
            <person name="Thompson L.S."/>
            <person name="Brettin T."/>
            <person name="Bruce D."/>
            <person name="Detter J.C."/>
            <person name="Han C."/>
            <person name="Tapia R."/>
            <person name="Schmutz J."/>
            <person name="Larimer F."/>
            <person name="Land M."/>
            <person name="Hauser L."/>
            <person name="Kyrpides N."/>
            <person name="Mikhailova N."/>
            <person name="Bryant D.A."/>
            <person name="Hanada S."/>
            <person name="Tsukatani Y."/>
            <person name="Richardson P."/>
        </authorList>
    </citation>
    <scope>NUCLEOTIDE SEQUENCE [LARGE SCALE GENOMIC DNA]</scope>
    <source>
        <strain evidence="3">DSM 13941 / HLO8</strain>
    </source>
</reference>
<dbReference type="SUPFAM" id="SSF51206">
    <property type="entry name" value="cAMP-binding domain-like"/>
    <property type="match status" value="1"/>
</dbReference>
<dbReference type="InterPro" id="IPR018490">
    <property type="entry name" value="cNMP-bd_dom_sf"/>
</dbReference>
<dbReference type="AlphaFoldDB" id="A7NQU9"/>
<dbReference type="InterPro" id="IPR014710">
    <property type="entry name" value="RmlC-like_jellyroll"/>
</dbReference>
<evidence type="ECO:0000259" key="1">
    <source>
        <dbReference type="PROSITE" id="PS50042"/>
    </source>
</evidence>
<dbReference type="STRING" id="383372.Rcas_3910"/>
<dbReference type="InterPro" id="IPR000595">
    <property type="entry name" value="cNMP-bd_dom"/>
</dbReference>
<dbReference type="PANTHER" id="PTHR23011">
    <property type="entry name" value="CYCLIC NUCLEOTIDE-BINDING DOMAIN CONTAINING PROTEIN"/>
    <property type="match status" value="1"/>
</dbReference>
<dbReference type="InterPro" id="IPR018488">
    <property type="entry name" value="cNMP-bd_CS"/>
</dbReference>
<organism evidence="2 3">
    <name type="scientific">Roseiflexus castenholzii (strain DSM 13941 / HLO8)</name>
    <dbReference type="NCBI Taxonomy" id="383372"/>
    <lineage>
        <taxon>Bacteria</taxon>
        <taxon>Bacillati</taxon>
        <taxon>Chloroflexota</taxon>
        <taxon>Chloroflexia</taxon>
        <taxon>Chloroflexales</taxon>
        <taxon>Roseiflexineae</taxon>
        <taxon>Roseiflexaceae</taxon>
        <taxon>Roseiflexus</taxon>
    </lineage>
</organism>
<dbReference type="EMBL" id="CP000804">
    <property type="protein sequence ID" value="ABU59945.1"/>
    <property type="molecule type" value="Genomic_DNA"/>
</dbReference>
<name>A7NQU9_ROSCS</name>
<sequence>MSARVIDNLRKVEIFAGLSDEELAQVARLCKALRAPAGQTIFNEGDTGDELYIVHDGTVRVMITTRLSDGTTAPSTINTLYPGQCFGEQALLGGAARTATVSTNEPTVLIVMRALDFDALAEHNPRIGFVVMRNLARDLAYKLNASNLLLRGNIRWRGDELGKRTGG</sequence>
<dbReference type="PRINTS" id="PR00103">
    <property type="entry name" value="CAMPKINASE"/>
</dbReference>
<proteinExistence type="predicted"/>